<dbReference type="Proteomes" id="UP000095149">
    <property type="component" value="Unassembled WGS sequence"/>
</dbReference>
<comment type="similarity">
    <text evidence="6">Belongs to the major facilitator superfamily. Allantoate permease family.</text>
</comment>
<protein>
    <recommendedName>
        <fullName evidence="11">Major facilitator superfamily (MFS) profile domain-containing protein</fullName>
    </recommendedName>
</protein>
<proteinExistence type="inferred from homology"/>
<dbReference type="FunFam" id="1.20.1250.20:FF:000065">
    <property type="entry name" value="Putative MFS pantothenate transporter"/>
    <property type="match status" value="1"/>
</dbReference>
<feature type="transmembrane region" description="Helical" evidence="8">
    <location>
        <begin position="372"/>
        <end position="392"/>
    </location>
</feature>
<evidence type="ECO:0000313" key="9">
    <source>
        <dbReference type="EMBL" id="ODO04494.1"/>
    </source>
</evidence>
<accession>A0A1E3JUI7</accession>
<evidence type="ECO:0000256" key="7">
    <source>
        <dbReference type="SAM" id="MobiDB-lite"/>
    </source>
</evidence>
<gene>
    <name evidence="9" type="ORF">I350_05098</name>
</gene>
<evidence type="ECO:0000256" key="8">
    <source>
        <dbReference type="SAM" id="Phobius"/>
    </source>
</evidence>
<dbReference type="SUPFAM" id="SSF103473">
    <property type="entry name" value="MFS general substrate transporter"/>
    <property type="match status" value="1"/>
</dbReference>
<keyword evidence="5 8" id="KW-0472">Membrane</keyword>
<feature type="transmembrane region" description="Helical" evidence="8">
    <location>
        <begin position="304"/>
        <end position="325"/>
    </location>
</feature>
<dbReference type="PANTHER" id="PTHR43791:SF39">
    <property type="entry name" value="TRANSPORTER LIZ1_SEO1, PUTATIVE (AFU_ORTHOLOGUE AFUA_3G00980)-RELATED"/>
    <property type="match status" value="1"/>
</dbReference>
<dbReference type="InterPro" id="IPR011701">
    <property type="entry name" value="MFS"/>
</dbReference>
<dbReference type="Pfam" id="PF07690">
    <property type="entry name" value="MFS_1"/>
    <property type="match status" value="1"/>
</dbReference>
<keyword evidence="3 8" id="KW-0812">Transmembrane</keyword>
<dbReference type="PANTHER" id="PTHR43791">
    <property type="entry name" value="PERMEASE-RELATED"/>
    <property type="match status" value="1"/>
</dbReference>
<evidence type="ECO:0000256" key="6">
    <source>
        <dbReference type="ARBA" id="ARBA00037968"/>
    </source>
</evidence>
<dbReference type="AlphaFoldDB" id="A0A1E3JUI7"/>
<comment type="caution">
    <text evidence="9">The sequence shown here is derived from an EMBL/GenBank/DDBJ whole genome shotgun (WGS) entry which is preliminary data.</text>
</comment>
<evidence type="ECO:0000256" key="3">
    <source>
        <dbReference type="ARBA" id="ARBA00022692"/>
    </source>
</evidence>
<dbReference type="GO" id="GO:0016020">
    <property type="term" value="C:membrane"/>
    <property type="evidence" value="ECO:0007669"/>
    <property type="project" value="UniProtKB-SubCell"/>
</dbReference>
<comment type="subcellular location">
    <subcellularLocation>
        <location evidence="1">Membrane</location>
        <topology evidence="1">Multi-pass membrane protein</topology>
    </subcellularLocation>
</comment>
<feature type="transmembrane region" description="Helical" evidence="8">
    <location>
        <begin position="465"/>
        <end position="485"/>
    </location>
</feature>
<feature type="transmembrane region" description="Helical" evidence="8">
    <location>
        <begin position="345"/>
        <end position="365"/>
    </location>
</feature>
<organism evidence="9 10">
    <name type="scientific">Cryptococcus amylolentus CBS 6273</name>
    <dbReference type="NCBI Taxonomy" id="1296118"/>
    <lineage>
        <taxon>Eukaryota</taxon>
        <taxon>Fungi</taxon>
        <taxon>Dikarya</taxon>
        <taxon>Basidiomycota</taxon>
        <taxon>Agaricomycotina</taxon>
        <taxon>Tremellomycetes</taxon>
        <taxon>Tremellales</taxon>
        <taxon>Cryptococcaceae</taxon>
        <taxon>Cryptococcus</taxon>
    </lineage>
</organism>
<name>A0A1E3JUI7_9TREE</name>
<feature type="transmembrane region" description="Helical" evidence="8">
    <location>
        <begin position="431"/>
        <end position="453"/>
    </location>
</feature>
<keyword evidence="2" id="KW-0813">Transport</keyword>
<dbReference type="Gene3D" id="1.20.1250.20">
    <property type="entry name" value="MFS general substrate transporter like domains"/>
    <property type="match status" value="2"/>
</dbReference>
<dbReference type="InterPro" id="IPR036259">
    <property type="entry name" value="MFS_trans_sf"/>
</dbReference>
<reference evidence="9 10" key="1">
    <citation type="submission" date="2016-06" db="EMBL/GenBank/DDBJ databases">
        <title>Evolution of pathogenesis and genome organization in the Tremellales.</title>
        <authorList>
            <person name="Cuomo C."/>
            <person name="Litvintseva A."/>
            <person name="Heitman J."/>
            <person name="Chen Y."/>
            <person name="Sun S."/>
            <person name="Springer D."/>
            <person name="Dromer F."/>
            <person name="Young S."/>
            <person name="Zeng Q."/>
            <person name="Chapman S."/>
            <person name="Gujja S."/>
            <person name="Saif S."/>
            <person name="Birren B."/>
        </authorList>
    </citation>
    <scope>NUCLEOTIDE SEQUENCE [LARGE SCALE GENOMIC DNA]</scope>
    <source>
        <strain evidence="9 10">CBS 6273</strain>
    </source>
</reference>
<feature type="transmembrane region" description="Helical" evidence="8">
    <location>
        <begin position="111"/>
        <end position="133"/>
    </location>
</feature>
<sequence length="537" mass="60288">MSQHTALDSSPVPAVAHNSGISTTEQLTADTPRPSTKRTKATFWVAVQSFLWDSDSHLKSPEERRLLFKLDCCVLPCLCLGYFCKYLDQTNLTNAYVSGLQEYLGWYGNQYTYAVALYTAGYAALQVPSTLIVQHVRPSVWLAFCEVTWAVLTFSQAAVKNTRTMYALRFLVAIFESAFFPAGVYLLGSWYTPNELAKRTAIFHFTSAAGTAFSGYMQAAVYTTLSGRYGLQGWQWLYIVCGIITAPCGLMVLFLLPDYPNKGQKRWYLTDAEFQLAQKRMERIKRPAAGKMTRSAFASMLKGWHIWLMPLTYTFYGLGCASGSGGYMNVWLKSTKKYSVAQINLIPTILNVIQSVSIVTWGFLSDYTGSRYLWIAIATIGSVFPCAVLTAWPFSTPFILAAFLLTGFQYVTALYFSWWQEICSNDPLERAVVVSLSLGLQFGMSAWVTIVIFPQTDSPSFRKGFPTTLGFVVVGLLLATVVHLLHRRDIRRGLYDTAEERKYEEQNQGAEVNTEEIPLQDLKHKSEEDPNLPVLGR</sequence>
<feature type="transmembrane region" description="Helical" evidence="8">
    <location>
        <begin position="234"/>
        <end position="256"/>
    </location>
</feature>
<evidence type="ECO:0000256" key="1">
    <source>
        <dbReference type="ARBA" id="ARBA00004141"/>
    </source>
</evidence>
<feature type="transmembrane region" description="Helical" evidence="8">
    <location>
        <begin position="165"/>
        <end position="188"/>
    </location>
</feature>
<keyword evidence="4 8" id="KW-1133">Transmembrane helix</keyword>
<feature type="transmembrane region" description="Helical" evidence="8">
    <location>
        <begin position="398"/>
        <end position="419"/>
    </location>
</feature>
<evidence type="ECO:0000313" key="10">
    <source>
        <dbReference type="Proteomes" id="UP000095149"/>
    </source>
</evidence>
<evidence type="ECO:0008006" key="11">
    <source>
        <dbReference type="Google" id="ProtNLM"/>
    </source>
</evidence>
<dbReference type="GO" id="GO:0022857">
    <property type="term" value="F:transmembrane transporter activity"/>
    <property type="evidence" value="ECO:0007669"/>
    <property type="project" value="InterPro"/>
</dbReference>
<dbReference type="EMBL" id="MEKH01000008">
    <property type="protein sequence ID" value="ODO04494.1"/>
    <property type="molecule type" value="Genomic_DNA"/>
</dbReference>
<evidence type="ECO:0000256" key="5">
    <source>
        <dbReference type="ARBA" id="ARBA00023136"/>
    </source>
</evidence>
<evidence type="ECO:0000256" key="2">
    <source>
        <dbReference type="ARBA" id="ARBA00022448"/>
    </source>
</evidence>
<feature type="transmembrane region" description="Helical" evidence="8">
    <location>
        <begin position="140"/>
        <end position="159"/>
    </location>
</feature>
<evidence type="ECO:0000256" key="4">
    <source>
        <dbReference type="ARBA" id="ARBA00022989"/>
    </source>
</evidence>
<feature type="region of interest" description="Disordered" evidence="7">
    <location>
        <begin position="501"/>
        <end position="537"/>
    </location>
</feature>